<dbReference type="PANTHER" id="PTHR42978:SF2">
    <property type="entry name" value="102 KBASES UNSTABLE REGION: FROM 1 TO 119443"/>
    <property type="match status" value="1"/>
</dbReference>
<dbReference type="Gene3D" id="3.60.15.10">
    <property type="entry name" value="Ribonuclease Z/Hydroxyacylglutathione hydrolase-like"/>
    <property type="match status" value="1"/>
</dbReference>
<dbReference type="SMART" id="SM00849">
    <property type="entry name" value="Lactamase_B"/>
    <property type="match status" value="1"/>
</dbReference>
<keyword evidence="5" id="KW-0862">Zinc</keyword>
<dbReference type="PANTHER" id="PTHR42978">
    <property type="entry name" value="QUORUM-QUENCHING LACTONASE YTNP-RELATED-RELATED"/>
    <property type="match status" value="1"/>
</dbReference>
<organism evidence="7 8">
    <name type="scientific">Minwuia thermotolerans</name>
    <dbReference type="NCBI Taxonomy" id="2056226"/>
    <lineage>
        <taxon>Bacteria</taxon>
        <taxon>Pseudomonadati</taxon>
        <taxon>Pseudomonadota</taxon>
        <taxon>Alphaproteobacteria</taxon>
        <taxon>Minwuiales</taxon>
        <taxon>Minwuiaceae</taxon>
        <taxon>Minwuia</taxon>
    </lineage>
</organism>
<reference evidence="7 8" key="1">
    <citation type="submission" date="2017-11" db="EMBL/GenBank/DDBJ databases">
        <title>Draft genome sequence of Rhizobiales bacterium SY3-13.</title>
        <authorList>
            <person name="Sun C."/>
        </authorList>
    </citation>
    <scope>NUCLEOTIDE SEQUENCE [LARGE SCALE GENOMIC DNA]</scope>
    <source>
        <strain evidence="7 8">SY3-13</strain>
    </source>
</reference>
<name>A0A2M9G0K2_9PROT</name>
<evidence type="ECO:0000259" key="6">
    <source>
        <dbReference type="SMART" id="SM00849"/>
    </source>
</evidence>
<dbReference type="GO" id="GO:0046872">
    <property type="term" value="F:metal ion binding"/>
    <property type="evidence" value="ECO:0007669"/>
    <property type="project" value="UniProtKB-KW"/>
</dbReference>
<dbReference type="OrthoDB" id="9773738at2"/>
<dbReference type="InterPro" id="IPR001279">
    <property type="entry name" value="Metallo-B-lactamas"/>
</dbReference>
<dbReference type="GO" id="GO:0016787">
    <property type="term" value="F:hydrolase activity"/>
    <property type="evidence" value="ECO:0007669"/>
    <property type="project" value="UniProtKB-KW"/>
</dbReference>
<dbReference type="InterPro" id="IPR036866">
    <property type="entry name" value="RibonucZ/Hydroxyglut_hydro"/>
</dbReference>
<dbReference type="Pfam" id="PF00753">
    <property type="entry name" value="Lactamase_B"/>
    <property type="match status" value="1"/>
</dbReference>
<evidence type="ECO:0000256" key="1">
    <source>
        <dbReference type="ARBA" id="ARBA00001947"/>
    </source>
</evidence>
<dbReference type="EMBL" id="PHIG01000034">
    <property type="protein sequence ID" value="PJK29242.1"/>
    <property type="molecule type" value="Genomic_DNA"/>
</dbReference>
<keyword evidence="8" id="KW-1185">Reference proteome</keyword>
<gene>
    <name evidence="7" type="ORF">CVT23_12660</name>
</gene>
<evidence type="ECO:0000256" key="5">
    <source>
        <dbReference type="ARBA" id="ARBA00022833"/>
    </source>
</evidence>
<evidence type="ECO:0000256" key="3">
    <source>
        <dbReference type="ARBA" id="ARBA00022723"/>
    </source>
</evidence>
<evidence type="ECO:0000256" key="4">
    <source>
        <dbReference type="ARBA" id="ARBA00022801"/>
    </source>
</evidence>
<dbReference type="SUPFAM" id="SSF56281">
    <property type="entry name" value="Metallo-hydrolase/oxidoreductase"/>
    <property type="match status" value="1"/>
</dbReference>
<comment type="cofactor">
    <cofactor evidence="1">
        <name>Zn(2+)</name>
        <dbReference type="ChEBI" id="CHEBI:29105"/>
    </cofactor>
</comment>
<sequence length="253" mass="27862">MAVELYAMTCGWLTMSLKAMLEGAEGKIKVPVPTYLVKHPKGNVLFDSGLNKQVQTDPEGRLGKIAQYYAIDFEPGEDVAARLEVLGIGPGDIDYLVNSHLHFDHCGGNDALPDCPVVVQRREWEAANDPDMAAKIGFMKQDFDHGHDRILADGEHDIFGDGAVVCLPTYGHTPGHQSLKVRTAGGDVVLTGDACYLRRTLEEMRLPLILHDADEMRTSLRKLKELQDRGARIFYGHDPEFWATVPQAPAAVA</sequence>
<dbReference type="Proteomes" id="UP000229498">
    <property type="component" value="Unassembled WGS sequence"/>
</dbReference>
<comment type="caution">
    <text evidence="7">The sequence shown here is derived from an EMBL/GenBank/DDBJ whole genome shotgun (WGS) entry which is preliminary data.</text>
</comment>
<evidence type="ECO:0000313" key="8">
    <source>
        <dbReference type="Proteomes" id="UP000229498"/>
    </source>
</evidence>
<feature type="domain" description="Metallo-beta-lactamase" evidence="6">
    <location>
        <begin position="31"/>
        <end position="237"/>
    </location>
</feature>
<keyword evidence="4 7" id="KW-0378">Hydrolase</keyword>
<accession>A0A2M9G0K2</accession>
<dbReference type="RefSeq" id="WP_109795938.1">
    <property type="nucleotide sequence ID" value="NZ_PHIG01000034.1"/>
</dbReference>
<dbReference type="InterPro" id="IPR051013">
    <property type="entry name" value="MBL_superfamily_lactonases"/>
</dbReference>
<dbReference type="AlphaFoldDB" id="A0A2M9G0K2"/>
<protein>
    <submittedName>
        <fullName evidence="7">MBL fold metallo-hydrolase</fullName>
    </submittedName>
</protein>
<keyword evidence="3" id="KW-0479">Metal-binding</keyword>
<comment type="similarity">
    <text evidence="2">Belongs to the metallo-beta-lactamase superfamily.</text>
</comment>
<proteinExistence type="inferred from homology"/>
<evidence type="ECO:0000313" key="7">
    <source>
        <dbReference type="EMBL" id="PJK29242.1"/>
    </source>
</evidence>
<dbReference type="CDD" id="cd07729">
    <property type="entry name" value="AHL_lactonase_MBL-fold"/>
    <property type="match status" value="1"/>
</dbReference>
<evidence type="ECO:0000256" key="2">
    <source>
        <dbReference type="ARBA" id="ARBA00007749"/>
    </source>
</evidence>